<evidence type="ECO:0000256" key="1">
    <source>
        <dbReference type="ARBA" id="ARBA00022729"/>
    </source>
</evidence>
<dbReference type="CDD" id="cd01344">
    <property type="entry name" value="PL2_Passenger_AT"/>
    <property type="match status" value="1"/>
</dbReference>
<name>A0A4V2RXU7_9HYPH</name>
<organism evidence="5 6">
    <name type="scientific">Camelimonas lactis</name>
    <dbReference type="NCBI Taxonomy" id="659006"/>
    <lineage>
        <taxon>Bacteria</taxon>
        <taxon>Pseudomonadati</taxon>
        <taxon>Pseudomonadota</taxon>
        <taxon>Alphaproteobacteria</taxon>
        <taxon>Hyphomicrobiales</taxon>
        <taxon>Chelatococcaceae</taxon>
        <taxon>Camelimonas</taxon>
    </lineage>
</organism>
<dbReference type="EMBL" id="SLWL01000001">
    <property type="protein sequence ID" value="TCO15758.1"/>
    <property type="molecule type" value="Genomic_DNA"/>
</dbReference>
<dbReference type="Pfam" id="PF03797">
    <property type="entry name" value="Autotransporter"/>
    <property type="match status" value="1"/>
</dbReference>
<evidence type="ECO:0000259" key="4">
    <source>
        <dbReference type="PROSITE" id="PS51208"/>
    </source>
</evidence>
<dbReference type="Proteomes" id="UP000294881">
    <property type="component" value="Unassembled WGS sequence"/>
</dbReference>
<dbReference type="InterPro" id="IPR012332">
    <property type="entry name" value="Autotransporter_pectin_lyase_C"/>
</dbReference>
<feature type="region of interest" description="Disordered" evidence="2">
    <location>
        <begin position="1158"/>
        <end position="1198"/>
    </location>
</feature>
<dbReference type="SUPFAM" id="SSF103515">
    <property type="entry name" value="Autotransporter"/>
    <property type="match status" value="1"/>
</dbReference>
<dbReference type="InterPro" id="IPR036709">
    <property type="entry name" value="Autotransporte_beta_dom_sf"/>
</dbReference>
<sequence>MVARSRKFDATQPAQSRLAGGVFLLAPLALAGGGLLAASPAMAACTTSSPANGESVDCTAGADQTTRVGSGRDNNDVSVTVESNAVINVVGDSAISLGDNANITLNAGALVTNNPEGHQGPYGTGGNTIEINQNGTIVIGLGASVIKTGPSDSAEAINVHGAGNTITNYGTVQASNDAAIWFQDEITVGPKNVVDNYGEIIQTEGGNVIGTTGGAGIQFYNRPGARVEGNLLFASGDDELFLSNNSVVTGNLTGGDGFDTLTLQGIAGTSDVLTGYVQGFETLTKSGGGQWTMSGSLEGFQTVTVQAGTLTLTGDNVGFTGSAIVQSDGVLEARAQSLPVRTDPAANVNNIQNDGILRFTQPAGDDATYIGQITGNGSVEKTGGGIVTLAPVDAAGNTYAGGTIIREGVLAASADNAIGAAGSGITLDGGAFGFASSFTLGAGRAVTITSNNGGLYAASGVTGVVTQGVTGDGMLTKSGDGTVVLTGANTYAGGTTIAAGALQLGDGGTSGSILGDVANNGSLIFNRADTVTFPGTISGSGSVQQVGAGATVLTADNTYTGGTTIAAGTLQLGDGGTSGSIVGDVVDNGALVFNRADTVTFAGVISGTGNVQQIGAGATVLTGDSTYTGGTTIASGVLQLGDGGTSGSIVGDITNNSTLAFNRADTFAVPGVISGSGDVQQIGSGTTVLTADNTYTGGTTIAAGALQLGDGGTSGSILGDVANNGSLIFNRADTVTFPGTISGSGSVQQIGAGATVLTADNTYTGGTTIAAGALQLGDGGTSGSILGDVVNNGSLIFNRADTVTFPGTISGSGSVQQVGAGATVLTADNTYTGGTTIAAGTLQLGNGGTSGSIVGNVSNDGSLVFNRADAVTFAGRISGSGDVQQIGAGTTILTAHNTYTGGTTITAGALQLGNGGLLGSIVGDVVNDGALIFNRLNAVTFPGTISGSGDVRQIGAGATILTANNTYTGVTSVERGALAVGDAAHPGAALSGGGQVNVAAGATFGGYGSVAGDVVNNGTIAVADAFPGFAGGPGGNFTIGGVVTNAGHAQIGGGAVGNNLVVGSWVGQNGTIGVNTVLGGDNSPSDRLLINGGSATGASILQVTNVGGLGAVTWGNGIQVVGAINGATTATGAFTLGGPVVAGPYEYTLYRGTRDASDPQSWYLRTDLPTPSTPPTPNPGPGPSPEPTPAPGPVIPNYRPETSLYAALPSMALGYGQSILGTLHERVGEQELLRGRQSANGPSFVNGAWGRIIGQHIDQSASAGGIYGRGPAYNQDIAAFQFGLDLYRREHADGSRDHAGVYFVVGQSEGSVKHFTGARAGQNRFDAQTIGAYWTHFGATGWYVDAVAQGTWYNARSSSVRMRQISPDGFGVGLSLETGYPLQLGGGWIVEPQAQLIYQSISLDSRYDGAAQVRFSDVQSLAGRIGARLSRTWTLDAENGPKQINVWARANLWNEFLGNPKTWFSSADGFVPFHSEMKGAWTQLGGGVTAQLNGNVALYADASYNIGHGGDRRSWDGKVGVRVNW</sequence>
<accession>A0A4V2RXU7</accession>
<feature type="chain" id="PRO_5020714921" evidence="3">
    <location>
        <begin position="44"/>
        <end position="1525"/>
    </location>
</feature>
<reference evidence="5 6" key="1">
    <citation type="submission" date="2019-03" db="EMBL/GenBank/DDBJ databases">
        <title>Genomic Encyclopedia of Type Strains, Phase IV (KMG-IV): sequencing the most valuable type-strain genomes for metagenomic binning, comparative biology and taxonomic classification.</title>
        <authorList>
            <person name="Goeker M."/>
        </authorList>
    </citation>
    <scope>NUCLEOTIDE SEQUENCE [LARGE SCALE GENOMIC DNA]</scope>
    <source>
        <strain evidence="5 6">DSM 22958</strain>
    </source>
</reference>
<protein>
    <submittedName>
        <fullName evidence="5">Outer membrane autotransporter protein</fullName>
    </submittedName>
</protein>
<proteinExistence type="predicted"/>
<dbReference type="NCBIfam" id="TIGR01414">
    <property type="entry name" value="autotrans_barl"/>
    <property type="match status" value="1"/>
</dbReference>
<keyword evidence="6" id="KW-1185">Reference proteome</keyword>
<dbReference type="OrthoDB" id="6053567at2"/>
<feature type="domain" description="Autotransporter" evidence="4">
    <location>
        <begin position="1241"/>
        <end position="1525"/>
    </location>
</feature>
<dbReference type="RefSeq" id="WP_132001063.1">
    <property type="nucleotide sequence ID" value="NZ_JBHUNN010000002.1"/>
</dbReference>
<dbReference type="Pfam" id="PF18883">
    <property type="entry name" value="AC_1"/>
    <property type="match status" value="1"/>
</dbReference>
<dbReference type="InterPro" id="IPR043990">
    <property type="entry name" value="AC_1"/>
</dbReference>
<dbReference type="PANTHER" id="PTHR35037:SF3">
    <property type="entry name" value="C-TERMINAL REGION OF AIDA-LIKE PROTEIN"/>
    <property type="match status" value="1"/>
</dbReference>
<dbReference type="NCBIfam" id="TIGR02601">
    <property type="entry name" value="autotrns_rpt"/>
    <property type="match status" value="8"/>
</dbReference>
<dbReference type="InterPro" id="IPR006315">
    <property type="entry name" value="OM_autotransptr_brl_dom"/>
</dbReference>
<dbReference type="SUPFAM" id="SSF51126">
    <property type="entry name" value="Pectin lyase-like"/>
    <property type="match status" value="4"/>
</dbReference>
<feature type="region of interest" description="Disordered" evidence="2">
    <location>
        <begin position="47"/>
        <end position="76"/>
    </location>
</feature>
<dbReference type="SMART" id="SM00869">
    <property type="entry name" value="Autotransporter"/>
    <property type="match status" value="1"/>
</dbReference>
<dbReference type="GO" id="GO:0019867">
    <property type="term" value="C:outer membrane"/>
    <property type="evidence" value="ECO:0007669"/>
    <property type="project" value="InterPro"/>
</dbReference>
<evidence type="ECO:0000256" key="2">
    <source>
        <dbReference type="SAM" id="MobiDB-lite"/>
    </source>
</evidence>
<dbReference type="InterPro" id="IPR011050">
    <property type="entry name" value="Pectin_lyase_fold/virulence"/>
</dbReference>
<dbReference type="InterPro" id="IPR005546">
    <property type="entry name" value="Autotransporte_beta"/>
</dbReference>
<gene>
    <name evidence="5" type="ORF">EV666_1015</name>
</gene>
<dbReference type="Gene3D" id="2.40.128.130">
    <property type="entry name" value="Autotransporter beta-domain"/>
    <property type="match status" value="1"/>
</dbReference>
<evidence type="ECO:0000313" key="5">
    <source>
        <dbReference type="EMBL" id="TCO15758.1"/>
    </source>
</evidence>
<dbReference type="InterPro" id="IPR013425">
    <property type="entry name" value="Autotrns_rpt"/>
</dbReference>
<dbReference type="PROSITE" id="PS51208">
    <property type="entry name" value="AUTOTRANSPORTER"/>
    <property type="match status" value="1"/>
</dbReference>
<dbReference type="Gene3D" id="2.160.20.20">
    <property type="match status" value="4"/>
</dbReference>
<keyword evidence="1 3" id="KW-0732">Signal</keyword>
<dbReference type="InterPro" id="IPR051551">
    <property type="entry name" value="Autotransporter_adhesion"/>
</dbReference>
<feature type="signal peptide" evidence="3">
    <location>
        <begin position="1"/>
        <end position="43"/>
    </location>
</feature>
<comment type="caution">
    <text evidence="5">The sequence shown here is derived from an EMBL/GenBank/DDBJ whole genome shotgun (WGS) entry which is preliminary data.</text>
</comment>
<feature type="compositionally biased region" description="Pro residues" evidence="2">
    <location>
        <begin position="1171"/>
        <end position="1194"/>
    </location>
</feature>
<dbReference type="Pfam" id="PF12951">
    <property type="entry name" value="PATR"/>
    <property type="match status" value="10"/>
</dbReference>
<evidence type="ECO:0000256" key="3">
    <source>
        <dbReference type="SAM" id="SignalP"/>
    </source>
</evidence>
<dbReference type="PANTHER" id="PTHR35037">
    <property type="entry name" value="C-TERMINAL REGION OF AIDA-LIKE PROTEIN"/>
    <property type="match status" value="1"/>
</dbReference>
<evidence type="ECO:0000313" key="6">
    <source>
        <dbReference type="Proteomes" id="UP000294881"/>
    </source>
</evidence>